<dbReference type="InterPro" id="IPR007890">
    <property type="entry name" value="CHASE2"/>
</dbReference>
<evidence type="ECO:0000259" key="9">
    <source>
        <dbReference type="PROSITE" id="PS50109"/>
    </source>
</evidence>
<dbReference type="Gene3D" id="1.10.287.130">
    <property type="match status" value="1"/>
</dbReference>
<reference evidence="11 12" key="1">
    <citation type="journal article" date="2012" name="BMC Genomics">
        <title>Comparative genomics of the classical Bordetella subspecies: the evolution and exchange of virulence-associated diversity amongst closely related pathogens.</title>
        <authorList>
            <person name="Park J."/>
            <person name="Zhang Y."/>
            <person name="Buboltz A.M."/>
            <person name="Zhang X."/>
            <person name="Schuster S.C."/>
            <person name="Ahuja U."/>
            <person name="Liu M."/>
            <person name="Miller J.F."/>
            <person name="Sebaihia M."/>
            <person name="Bentley S.D."/>
            <person name="Parkhill J."/>
            <person name="Harvill E.T."/>
        </authorList>
    </citation>
    <scope>NUCLEOTIDE SEQUENCE [LARGE SCALE GENOMIC DNA]</scope>
    <source>
        <strain evidence="11 12">253</strain>
    </source>
</reference>
<proteinExistence type="predicted"/>
<dbReference type="SMART" id="SM01080">
    <property type="entry name" value="CHASE2"/>
    <property type="match status" value="1"/>
</dbReference>
<dbReference type="EMBL" id="HE965806">
    <property type="protein sequence ID" value="CCJ55308.1"/>
    <property type="molecule type" value="Genomic_DNA"/>
</dbReference>
<evidence type="ECO:0000256" key="6">
    <source>
        <dbReference type="ARBA" id="ARBA00023012"/>
    </source>
</evidence>
<name>A0A0C6P739_BORBO</name>
<dbReference type="InterPro" id="IPR004358">
    <property type="entry name" value="Sig_transdc_His_kin-like_C"/>
</dbReference>
<dbReference type="PANTHER" id="PTHR43711">
    <property type="entry name" value="TWO-COMPONENT HISTIDINE KINASE"/>
    <property type="match status" value="1"/>
</dbReference>
<dbReference type="InterPro" id="IPR017181">
    <property type="entry name" value="Sig_transdc_His_kin_CHASE2"/>
</dbReference>
<feature type="domain" description="PAC" evidence="10">
    <location>
        <begin position="506"/>
        <end position="556"/>
    </location>
</feature>
<evidence type="ECO:0000259" key="10">
    <source>
        <dbReference type="PROSITE" id="PS50113"/>
    </source>
</evidence>
<dbReference type="PROSITE" id="PS50109">
    <property type="entry name" value="HIS_KIN"/>
    <property type="match status" value="1"/>
</dbReference>
<dbReference type="Pfam" id="PF05226">
    <property type="entry name" value="CHASE2"/>
    <property type="match status" value="1"/>
</dbReference>
<gene>
    <name evidence="11" type="ORF">BN112_3394</name>
</gene>
<dbReference type="InterPro" id="IPR005467">
    <property type="entry name" value="His_kinase_dom"/>
</dbReference>
<keyword evidence="5" id="KW-0418">Kinase</keyword>
<dbReference type="PRINTS" id="PR00344">
    <property type="entry name" value="BCTRLSENSOR"/>
</dbReference>
<dbReference type="GO" id="GO:0000155">
    <property type="term" value="F:phosphorelay sensor kinase activity"/>
    <property type="evidence" value="ECO:0007669"/>
    <property type="project" value="InterPro"/>
</dbReference>
<dbReference type="Proteomes" id="UP000007564">
    <property type="component" value="Chromosome"/>
</dbReference>
<dbReference type="InterPro" id="IPR035965">
    <property type="entry name" value="PAS-like_dom_sf"/>
</dbReference>
<dbReference type="SUPFAM" id="SSF55874">
    <property type="entry name" value="ATPase domain of HSP90 chaperone/DNA topoisomerase II/histidine kinase"/>
    <property type="match status" value="1"/>
</dbReference>
<keyword evidence="3" id="KW-0597">Phosphoprotein</keyword>
<dbReference type="CDD" id="cd00082">
    <property type="entry name" value="HisKA"/>
    <property type="match status" value="1"/>
</dbReference>
<keyword evidence="4" id="KW-0808">Transferase</keyword>
<dbReference type="GeneID" id="56481299"/>
<dbReference type="PROSITE" id="PS50113">
    <property type="entry name" value="PAC"/>
    <property type="match status" value="1"/>
</dbReference>
<dbReference type="RefSeq" id="WP_010925685.1">
    <property type="nucleotide sequence ID" value="NC_019382.1"/>
</dbReference>
<protein>
    <recommendedName>
        <fullName evidence="2">histidine kinase</fullName>
        <ecNumber evidence="2">2.7.13.3</ecNumber>
    </recommendedName>
</protein>
<dbReference type="InterPro" id="IPR036890">
    <property type="entry name" value="HATPase_C_sf"/>
</dbReference>
<dbReference type="SUPFAM" id="SSF47384">
    <property type="entry name" value="Homodimeric domain of signal transducing histidine kinase"/>
    <property type="match status" value="1"/>
</dbReference>
<dbReference type="InterPro" id="IPR003661">
    <property type="entry name" value="HisK_dim/P_dom"/>
</dbReference>
<dbReference type="InterPro" id="IPR000700">
    <property type="entry name" value="PAS-assoc_C"/>
</dbReference>
<keyword evidence="8" id="KW-0812">Transmembrane</keyword>
<evidence type="ECO:0000256" key="5">
    <source>
        <dbReference type="ARBA" id="ARBA00022777"/>
    </source>
</evidence>
<dbReference type="AlphaFoldDB" id="A0A0C6P739"/>
<feature type="region of interest" description="Disordered" evidence="7">
    <location>
        <begin position="756"/>
        <end position="781"/>
    </location>
</feature>
<dbReference type="InterPro" id="IPR036097">
    <property type="entry name" value="HisK_dim/P_sf"/>
</dbReference>
<evidence type="ECO:0000256" key="7">
    <source>
        <dbReference type="SAM" id="MobiDB-lite"/>
    </source>
</evidence>
<evidence type="ECO:0000256" key="8">
    <source>
        <dbReference type="SAM" id="Phobius"/>
    </source>
</evidence>
<dbReference type="CDD" id="cd00075">
    <property type="entry name" value="HATPase"/>
    <property type="match status" value="1"/>
</dbReference>
<keyword evidence="6" id="KW-0902">Two-component regulatory system</keyword>
<accession>A0A0C6P739</accession>
<keyword evidence="8" id="KW-0472">Membrane</keyword>
<evidence type="ECO:0000313" key="12">
    <source>
        <dbReference type="Proteomes" id="UP000007564"/>
    </source>
</evidence>
<comment type="catalytic activity">
    <reaction evidence="1">
        <text>ATP + protein L-histidine = ADP + protein N-phospho-L-histidine.</text>
        <dbReference type="EC" id="2.7.13.3"/>
    </reaction>
</comment>
<dbReference type="Gene3D" id="3.30.565.10">
    <property type="entry name" value="Histidine kinase-like ATPase, C-terminal domain"/>
    <property type="match status" value="1"/>
</dbReference>
<dbReference type="InterPro" id="IPR050736">
    <property type="entry name" value="Sensor_HK_Regulatory"/>
</dbReference>
<evidence type="ECO:0000256" key="2">
    <source>
        <dbReference type="ARBA" id="ARBA00012438"/>
    </source>
</evidence>
<dbReference type="KEGG" id="bbh:BN112_3394"/>
<dbReference type="Gene3D" id="3.30.450.20">
    <property type="entry name" value="PAS domain"/>
    <property type="match status" value="1"/>
</dbReference>
<dbReference type="HOGENOM" id="CLU_016084_0_0_4"/>
<dbReference type="SMART" id="SM00387">
    <property type="entry name" value="HATPase_c"/>
    <property type="match status" value="1"/>
</dbReference>
<dbReference type="InterPro" id="IPR000014">
    <property type="entry name" value="PAS"/>
</dbReference>
<sequence length="781" mass="85263">MRRRRPLPDSPARRWLAARTGIMLTMVLVTVAGLLGALGGMGRIDLTLYDRAVSLSGRPASPEILIVMIDDDSIATLGRWPWSRTVHAALLDKLGEARAVGLDIIFAEPDRAEPAVDAQLAEAIRRNGKVVLPVVLNRLPRATGHEPPLESLAQAAAALGFINVELDTDGVLRRSIWTAQVGTALWPHFSLSLMSVGGEAQQALQFATAQLAAGQTRIPYAGPPGHLRTVSYISVLQGNVPPEWIRGKYVLVGSWATGLTDAFPTPVSHQANGMAGVEIIGNMLQAARQNISYTVASPWHNALAAALPVLLLCLGLRVLSPKAALVLNGAILLAVLPATYLALRFGQVWFPPTATMLVLALCYPIWSWRSQEAVLRYMDNELKRLQREYPPVLNEGRTHTLLVNRSLEDRLGKLREALARVRNLRRFLTDGLDGMPDATLVFDPRGRLQFRNRAAIQYFRSLGLRAPRHGQLAADLFQRAITDERNRQTLTEALRHTPPDAQDSPWNVDMEVRDQAGRDLILKCAPIRTDEGAFAGTVATLTDITVIRQAERKREETLRFISHDMRAPQNSILALVAMNQDSLNGVQQSDALARIAMLANRTLRLVDDFVHLTRAESMKIAPTELDLSELLREATDDFWAPARARGIRIEIAEPLPIALVRGDDTLLQRALSNLLDNAIKFSPSDGRIRCTVVRDADDWVASIQDDGPGIAPQDQLQIFQPFTRVNTAGSNEVGGAGLGLAFVRTVAERLGGRAEVISPPSGTGPAGSTFVLRLPASPPPG</sequence>
<dbReference type="PIRSF" id="PIRSF037347">
    <property type="entry name" value="STHK_CHASE2_PAS_prd"/>
    <property type="match status" value="1"/>
</dbReference>
<dbReference type="CDD" id="cd00130">
    <property type="entry name" value="PAS"/>
    <property type="match status" value="1"/>
</dbReference>
<organism evidence="11 12">
    <name type="scientific">Bordetella bronchiseptica 253</name>
    <dbReference type="NCBI Taxonomy" id="568707"/>
    <lineage>
        <taxon>Bacteria</taxon>
        <taxon>Pseudomonadati</taxon>
        <taxon>Pseudomonadota</taxon>
        <taxon>Betaproteobacteria</taxon>
        <taxon>Burkholderiales</taxon>
        <taxon>Alcaligenaceae</taxon>
        <taxon>Bordetella</taxon>
    </lineage>
</organism>
<dbReference type="InterPro" id="IPR003594">
    <property type="entry name" value="HATPase_dom"/>
</dbReference>
<dbReference type="OrthoDB" id="9806704at2"/>
<evidence type="ECO:0000313" key="11">
    <source>
        <dbReference type="EMBL" id="CCJ55308.1"/>
    </source>
</evidence>
<keyword evidence="8" id="KW-1133">Transmembrane helix</keyword>
<feature type="domain" description="Histidine kinase" evidence="9">
    <location>
        <begin position="560"/>
        <end position="778"/>
    </location>
</feature>
<dbReference type="Pfam" id="PF02518">
    <property type="entry name" value="HATPase_c"/>
    <property type="match status" value="1"/>
</dbReference>
<dbReference type="SUPFAM" id="SSF55785">
    <property type="entry name" value="PYP-like sensor domain (PAS domain)"/>
    <property type="match status" value="1"/>
</dbReference>
<evidence type="ECO:0000256" key="1">
    <source>
        <dbReference type="ARBA" id="ARBA00000085"/>
    </source>
</evidence>
<evidence type="ECO:0000256" key="3">
    <source>
        <dbReference type="ARBA" id="ARBA00022553"/>
    </source>
</evidence>
<dbReference type="EC" id="2.7.13.3" evidence="2"/>
<evidence type="ECO:0000256" key="4">
    <source>
        <dbReference type="ARBA" id="ARBA00022679"/>
    </source>
</evidence>
<feature type="transmembrane region" description="Helical" evidence="8">
    <location>
        <begin position="21"/>
        <end position="41"/>
    </location>
</feature>
<dbReference type="PANTHER" id="PTHR43711:SF1">
    <property type="entry name" value="HISTIDINE KINASE 1"/>
    <property type="match status" value="1"/>
</dbReference>